<dbReference type="EMBL" id="CP003929">
    <property type="protein sequence ID" value="AGB36290.1"/>
    <property type="molecule type" value="Genomic_DNA"/>
</dbReference>
<organism evidence="3 4">
    <name type="scientific">Natronococcus occultus SP4</name>
    <dbReference type="NCBI Taxonomy" id="694430"/>
    <lineage>
        <taxon>Archaea</taxon>
        <taxon>Methanobacteriati</taxon>
        <taxon>Methanobacteriota</taxon>
        <taxon>Stenosarchaea group</taxon>
        <taxon>Halobacteria</taxon>
        <taxon>Halobacteriales</taxon>
        <taxon>Natrialbaceae</taxon>
        <taxon>Natronococcus</taxon>
    </lineage>
</organism>
<gene>
    <name evidence="3" type="ORF">Natoc_0425</name>
</gene>
<evidence type="ECO:0000256" key="2">
    <source>
        <dbReference type="SAM" id="Phobius"/>
    </source>
</evidence>
<dbReference type="KEGG" id="nou:Natoc_0425"/>
<evidence type="ECO:0000313" key="3">
    <source>
        <dbReference type="EMBL" id="AGB36290.1"/>
    </source>
</evidence>
<feature type="transmembrane region" description="Helical" evidence="2">
    <location>
        <begin position="166"/>
        <end position="185"/>
    </location>
</feature>
<dbReference type="RefSeq" id="WP_015319746.1">
    <property type="nucleotide sequence ID" value="NC_019974.1"/>
</dbReference>
<evidence type="ECO:0000256" key="1">
    <source>
        <dbReference type="SAM" id="MobiDB-lite"/>
    </source>
</evidence>
<evidence type="ECO:0008006" key="5">
    <source>
        <dbReference type="Google" id="ProtNLM"/>
    </source>
</evidence>
<evidence type="ECO:0000313" key="4">
    <source>
        <dbReference type="Proteomes" id="UP000010878"/>
    </source>
</evidence>
<proteinExistence type="predicted"/>
<dbReference type="GeneID" id="14405453"/>
<dbReference type="OrthoDB" id="213658at2157"/>
<dbReference type="HOGENOM" id="CLU_044555_0_0_2"/>
<keyword evidence="2" id="KW-0472">Membrane</keyword>
<sequence>MFEEFSRHYRDWRRRFRRIDLADLSPSTRRVLTIGRFQYLTAFVFVPVLIAILILVSNTVDALSFLLFPPLAAAAYELFANPGKPSSTAEGMVVGMTGGALSGWAAVTLDRALFGPPPAGTFEVSVTAAVMCVLITGVVLWLFDVDLAPSFAVALLVLLLDIPPEAYVLSVFLASSLIAGVFLVWHRRIYERRATHLYAATDGSGNVLLPLRRAGTRAVTRLAAQISAGHRSSKLLLLEPAGTESAATDGDAATSVSRLERVAEDVEPEVETISADGPSPRDGGEAATARRRAHERNCDLVVVPYETADGGLSPFVRRLFDGDVDVIAARISGPPERWDRVLVVVRRAGRIAHAMVEYARRLAGTNGRVSICTCIETESERRSAERTCAILAEAFAGPFETRVANESIETFLASNAPKYDLVCIGASTDRSRASRFLSAPTFRRVEDLDCDLAIVHRG</sequence>
<keyword evidence="2" id="KW-0812">Transmembrane</keyword>
<accession>L0JVI5</accession>
<feature type="transmembrane region" description="Helical" evidence="2">
    <location>
        <begin position="92"/>
        <end position="114"/>
    </location>
</feature>
<feature type="transmembrane region" description="Helical" evidence="2">
    <location>
        <begin position="126"/>
        <end position="159"/>
    </location>
</feature>
<dbReference type="Gene3D" id="3.40.50.12370">
    <property type="match status" value="1"/>
</dbReference>
<reference evidence="3 4" key="1">
    <citation type="submission" date="2012-11" db="EMBL/GenBank/DDBJ databases">
        <title>FINISHED of Natronococcus occultus SP4, DSM 3396.</title>
        <authorList>
            <consortium name="DOE Joint Genome Institute"/>
            <person name="Eisen J."/>
            <person name="Huntemann M."/>
            <person name="Wei C.-L."/>
            <person name="Han J."/>
            <person name="Detter J.C."/>
            <person name="Han C."/>
            <person name="Tapia R."/>
            <person name="Chen A."/>
            <person name="Kyrpides N."/>
            <person name="Mavromatis K."/>
            <person name="Markowitz V."/>
            <person name="Szeto E."/>
            <person name="Ivanova N."/>
            <person name="Mikhailova N."/>
            <person name="Ovchinnikova G."/>
            <person name="Pagani I."/>
            <person name="Pati A."/>
            <person name="Goodwin L."/>
            <person name="Nordberg H.P."/>
            <person name="Cantor M.N."/>
            <person name="Hua S.X."/>
            <person name="Woyke T."/>
            <person name="Eisen J."/>
            <person name="Klenk H.-P."/>
            <person name="Klenk H.-P."/>
        </authorList>
    </citation>
    <scope>NUCLEOTIDE SEQUENCE [LARGE SCALE GENOMIC DNA]</scope>
    <source>
        <strain evidence="3 4">SP4</strain>
    </source>
</reference>
<dbReference type="eggNOG" id="arCOG04780">
    <property type="taxonomic scope" value="Archaea"/>
</dbReference>
<feature type="transmembrane region" description="Helical" evidence="2">
    <location>
        <begin position="37"/>
        <end position="56"/>
    </location>
</feature>
<dbReference type="Proteomes" id="UP000010878">
    <property type="component" value="Chromosome"/>
</dbReference>
<protein>
    <recommendedName>
        <fullName evidence="5">HPP family</fullName>
    </recommendedName>
</protein>
<dbReference type="AlphaFoldDB" id="L0JVI5"/>
<keyword evidence="4" id="KW-1185">Reference proteome</keyword>
<name>L0JVI5_9EURY</name>
<feature type="region of interest" description="Disordered" evidence="1">
    <location>
        <begin position="267"/>
        <end position="292"/>
    </location>
</feature>
<keyword evidence="2" id="KW-1133">Transmembrane helix</keyword>